<comment type="caution">
    <text evidence="3">The sequence shown here is derived from an EMBL/GenBank/DDBJ whole genome shotgun (WGS) entry which is preliminary data.</text>
</comment>
<dbReference type="Pfam" id="PF00934">
    <property type="entry name" value="PE"/>
    <property type="match status" value="1"/>
</dbReference>
<evidence type="ECO:0000259" key="2">
    <source>
        <dbReference type="Pfam" id="PF00934"/>
    </source>
</evidence>
<protein>
    <recommendedName>
        <fullName evidence="2">PE domain-containing protein</fullName>
    </recommendedName>
</protein>
<keyword evidence="1" id="KW-1133">Transmembrane helix</keyword>
<evidence type="ECO:0000313" key="4">
    <source>
        <dbReference type="Proteomes" id="UP000192739"/>
    </source>
</evidence>
<dbReference type="Gene3D" id="1.10.287.850">
    <property type="entry name" value="HP0062-like domain"/>
    <property type="match status" value="1"/>
</dbReference>
<dbReference type="EMBL" id="MVHT01000020">
    <property type="protein sequence ID" value="ORB07217.1"/>
    <property type="molecule type" value="Genomic_DNA"/>
</dbReference>
<dbReference type="OrthoDB" id="4752470at2"/>
<dbReference type="SUPFAM" id="SSF140459">
    <property type="entry name" value="PE/PPE dimer-like"/>
    <property type="match status" value="1"/>
</dbReference>
<dbReference type="Proteomes" id="UP000192739">
    <property type="component" value="Unassembled WGS sequence"/>
</dbReference>
<dbReference type="RefSeq" id="WP_079219956.1">
    <property type="nucleotide sequence ID" value="NZ_CBCRZH010000044.1"/>
</dbReference>
<dbReference type="InterPro" id="IPR000084">
    <property type="entry name" value="PE-PGRS_N"/>
</dbReference>
<keyword evidence="1" id="KW-0472">Membrane</keyword>
<gene>
    <name evidence="3" type="ORF">BST27_09905</name>
</gene>
<evidence type="ECO:0000256" key="1">
    <source>
        <dbReference type="SAM" id="Phobius"/>
    </source>
</evidence>
<feature type="transmembrane region" description="Helical" evidence="1">
    <location>
        <begin position="155"/>
        <end position="181"/>
    </location>
</feature>
<proteinExistence type="predicted"/>
<dbReference type="AlphaFoldDB" id="A0A1T3W2W5"/>
<keyword evidence="1" id="KW-0812">Transmembrane</keyword>
<dbReference type="InterPro" id="IPR038332">
    <property type="entry name" value="PPE_sf"/>
</dbReference>
<feature type="domain" description="PE" evidence="2">
    <location>
        <begin position="4"/>
        <end position="93"/>
    </location>
</feature>
<feature type="transmembrane region" description="Helical" evidence="1">
    <location>
        <begin position="125"/>
        <end position="149"/>
    </location>
</feature>
<accession>A0A1T3W2W5</accession>
<name>A0A1T3W2W5_MYCIE</name>
<evidence type="ECO:0000313" key="3">
    <source>
        <dbReference type="EMBL" id="ORB07217.1"/>
    </source>
</evidence>
<reference evidence="3 4" key="1">
    <citation type="submission" date="2017-02" db="EMBL/GenBank/DDBJ databases">
        <title>The new phylogeny of genus Mycobacterium.</title>
        <authorList>
            <person name="Tortoli E."/>
            <person name="Trovato A."/>
            <person name="Cirillo D.M."/>
        </authorList>
    </citation>
    <scope>NUCLEOTIDE SEQUENCE [LARGE SCALE GENOMIC DNA]</scope>
    <source>
        <strain evidence="3 4">DSM 44049</strain>
    </source>
</reference>
<keyword evidence="4" id="KW-1185">Reference proteome</keyword>
<sequence>MSAVIVAPELLTQAATDLATIGETLHVAHVTAAAPTIAVLPAAVDEVSAGIAQLISGYGQEYQELAGQAAAFHEQFVQHLTTSASAYAGAEAVSVGILQFSTLAESVFRAIPSPIRDLLAGPIDIVGQLIGSYLTANPMVAGFIALMFLATLAEIWLAAVIAMLLFTAVLYVFGIDAAIFLPVMDAIA</sequence>
<organism evidence="3 4">
    <name type="scientific">Mycobacterium intermedium</name>
    <dbReference type="NCBI Taxonomy" id="28445"/>
    <lineage>
        <taxon>Bacteria</taxon>
        <taxon>Bacillati</taxon>
        <taxon>Actinomycetota</taxon>
        <taxon>Actinomycetes</taxon>
        <taxon>Mycobacteriales</taxon>
        <taxon>Mycobacteriaceae</taxon>
        <taxon>Mycobacterium</taxon>
        <taxon>Mycobacterium simiae complex</taxon>
    </lineage>
</organism>